<dbReference type="NCBIfam" id="TIGR00838">
    <property type="entry name" value="argH"/>
    <property type="match status" value="1"/>
</dbReference>
<dbReference type="GO" id="GO:0042450">
    <property type="term" value="P:L-arginine biosynthetic process via ornithine"/>
    <property type="evidence" value="ECO:0007669"/>
    <property type="project" value="UniProtKB-UniRule"/>
</dbReference>
<accession>A0A2R7Y2A3</accession>
<dbReference type="AlphaFoldDB" id="A0A2R7Y2A3"/>
<dbReference type="HAMAP" id="MF_00006">
    <property type="entry name" value="Arg_succ_lyase"/>
    <property type="match status" value="1"/>
</dbReference>
<evidence type="ECO:0000313" key="4">
    <source>
        <dbReference type="EMBL" id="PUA31654.1"/>
    </source>
</evidence>
<dbReference type="InterPro" id="IPR022761">
    <property type="entry name" value="Fumarate_lyase_N"/>
</dbReference>
<dbReference type="Gene3D" id="1.10.40.30">
    <property type="entry name" value="Fumarase/aspartase (C-terminal domain)"/>
    <property type="match status" value="1"/>
</dbReference>
<gene>
    <name evidence="1" type="primary">argH</name>
    <name evidence="4" type="ORF">B9J98_05540</name>
</gene>
<reference evidence="4 5" key="1">
    <citation type="submission" date="2017-04" db="EMBL/GenBank/DDBJ databases">
        <title>Draft Aigarchaeota genome from a New Zealand hot spring.</title>
        <authorList>
            <person name="Reysenbach A.-L."/>
            <person name="Donaho J.A."/>
            <person name="Gerhart J."/>
            <person name="Kelley J.F."/>
            <person name="Kouba K."/>
            <person name="Podar M."/>
            <person name="Stott M."/>
        </authorList>
    </citation>
    <scope>NUCLEOTIDE SEQUENCE [LARGE SCALE GENOMIC DNA]</scope>
    <source>
        <strain evidence="4">NZ13_MG1</strain>
    </source>
</reference>
<dbReference type="GO" id="GO:0005829">
    <property type="term" value="C:cytosol"/>
    <property type="evidence" value="ECO:0007669"/>
    <property type="project" value="TreeGrafter"/>
</dbReference>
<comment type="similarity">
    <text evidence="1">Belongs to the lyase 1 family. Argininosuccinate lyase subfamily.</text>
</comment>
<dbReference type="InterPro" id="IPR000362">
    <property type="entry name" value="Fumarate_lyase_fam"/>
</dbReference>
<evidence type="ECO:0000259" key="3">
    <source>
        <dbReference type="Pfam" id="PF00206"/>
    </source>
</evidence>
<comment type="caution">
    <text evidence="4">The sequence shown here is derived from an EMBL/GenBank/DDBJ whole genome shotgun (WGS) entry which is preliminary data.</text>
</comment>
<comment type="subcellular location">
    <subcellularLocation>
        <location evidence="1">Cytoplasm</location>
    </subcellularLocation>
</comment>
<evidence type="ECO:0000256" key="1">
    <source>
        <dbReference type="HAMAP-Rule" id="MF_00006"/>
    </source>
</evidence>
<name>A0A2R7Y2A3_9ARCH</name>
<evidence type="ECO:0000313" key="5">
    <source>
        <dbReference type="Proteomes" id="UP000244066"/>
    </source>
</evidence>
<dbReference type="Gene3D" id="1.10.275.10">
    <property type="entry name" value="Fumarase/aspartase (N-terminal domain)"/>
    <property type="match status" value="1"/>
</dbReference>
<feature type="domain" description="Fumarate lyase N-terminal" evidence="3">
    <location>
        <begin position="8"/>
        <end position="299"/>
    </location>
</feature>
<dbReference type="PRINTS" id="PR00149">
    <property type="entry name" value="FUMRATELYASE"/>
</dbReference>
<keyword evidence="1" id="KW-0028">Amino-acid biosynthesis</keyword>
<dbReference type="Gene3D" id="1.20.200.10">
    <property type="entry name" value="Fumarase/aspartase (Central domain)"/>
    <property type="match status" value="1"/>
</dbReference>
<sequence length="482" mass="53941">MARMHRRGRMERELDVDAAKYTSSLHFDKEILESVILVNIAHVKLLEKAGIIPSDLAERAEKHLQGMLKNPPSLDDPRYEDVHMVIEAELTKHVPQIGASLALGKSRNDAVVTAIKLRLKERLLRLHEVCLAFCDALLRKALAESDTIFPVYTHLQRAAPATFGFVMHSYAIRVLKALQHVKMLYELVDESPLGSAAVAGTSVPLDREYSASLLGFSRVSQNALESTASRDFIVEALSCLTLIMLILSSLSEELVIFSSEEFALIEFPEEFSATSSIMPQKRNPVVAEISRTKLGELLGLLTSATVIAARQASGYNLDLQQITPKLWQALEVVEETLQMMTKLVPSLKVNKDRCMRACNPPTGVVEVANYLSLEHKIPFRDAHAFAGRISKLLYDGKLDEASLRKTKAEFNIDVPLELDDLMVLMEPTRVVHSYRTVGSANPALVRRAVEDSMVCLEDERRWVRDKRVKLEYALNKLKGQKS</sequence>
<comment type="pathway">
    <text evidence="1">Amino-acid biosynthesis; L-arginine biosynthesis; L-arginine from L-ornithine and carbamoyl phosphate: step 3/3.</text>
</comment>
<dbReference type="GO" id="GO:0004056">
    <property type="term" value="F:argininosuccinate lyase activity"/>
    <property type="evidence" value="ECO:0007669"/>
    <property type="project" value="UniProtKB-UniRule"/>
</dbReference>
<keyword evidence="1" id="KW-0963">Cytoplasm</keyword>
<dbReference type="Pfam" id="PF00206">
    <property type="entry name" value="Lyase_1"/>
    <property type="match status" value="1"/>
</dbReference>
<dbReference type="EMBL" id="NDWU01000014">
    <property type="protein sequence ID" value="PUA31654.1"/>
    <property type="molecule type" value="Genomic_DNA"/>
</dbReference>
<dbReference type="PANTHER" id="PTHR43814:SF1">
    <property type="entry name" value="ARGININOSUCCINATE LYASE"/>
    <property type="match status" value="1"/>
</dbReference>
<keyword evidence="1" id="KW-0055">Arginine biosynthesis</keyword>
<keyword evidence="1 4" id="KW-0456">Lyase</keyword>
<proteinExistence type="inferred from homology"/>
<comment type="catalytic activity">
    <reaction evidence="1">
        <text>2-(N(omega)-L-arginino)succinate = fumarate + L-arginine</text>
        <dbReference type="Rhea" id="RHEA:24020"/>
        <dbReference type="ChEBI" id="CHEBI:29806"/>
        <dbReference type="ChEBI" id="CHEBI:32682"/>
        <dbReference type="ChEBI" id="CHEBI:57472"/>
        <dbReference type="EC" id="4.3.2.1"/>
    </reaction>
</comment>
<dbReference type="SUPFAM" id="SSF48557">
    <property type="entry name" value="L-aspartase-like"/>
    <property type="match status" value="1"/>
</dbReference>
<dbReference type="UniPathway" id="UPA00068">
    <property type="reaction ID" value="UER00114"/>
</dbReference>
<dbReference type="PRINTS" id="PR00145">
    <property type="entry name" value="ARGSUCLYASE"/>
</dbReference>
<dbReference type="InterPro" id="IPR024083">
    <property type="entry name" value="Fumarase/histidase_N"/>
</dbReference>
<organism evidence="4 5">
    <name type="scientific">Candidatus Terraquivivens tikiterensis</name>
    <dbReference type="NCBI Taxonomy" id="1980982"/>
    <lineage>
        <taxon>Archaea</taxon>
        <taxon>Nitrososphaerota</taxon>
        <taxon>Candidatus Wolframiiraptoraceae</taxon>
        <taxon>Candidatus Terraquivivens</taxon>
    </lineage>
</organism>
<dbReference type="InterPro" id="IPR008948">
    <property type="entry name" value="L-Aspartase-like"/>
</dbReference>
<dbReference type="CDD" id="cd01359">
    <property type="entry name" value="Argininosuccinate_lyase"/>
    <property type="match status" value="1"/>
</dbReference>
<evidence type="ECO:0000256" key="2">
    <source>
        <dbReference type="NCBIfam" id="TIGR00838"/>
    </source>
</evidence>
<dbReference type="Proteomes" id="UP000244066">
    <property type="component" value="Unassembled WGS sequence"/>
</dbReference>
<dbReference type="InterPro" id="IPR009049">
    <property type="entry name" value="Argininosuccinate_lyase"/>
</dbReference>
<dbReference type="EC" id="4.3.2.1" evidence="1 2"/>
<dbReference type="PANTHER" id="PTHR43814">
    <property type="entry name" value="ARGININOSUCCINATE LYASE"/>
    <property type="match status" value="1"/>
</dbReference>
<protein>
    <recommendedName>
        <fullName evidence="1 2">Argininosuccinate lyase</fullName>
        <shortName evidence="1">ASAL</shortName>
        <ecNumber evidence="1 2">4.3.2.1</ecNumber>
    </recommendedName>
    <alternativeName>
        <fullName evidence="1">Arginosuccinase</fullName>
    </alternativeName>
</protein>